<reference evidence="2 3" key="1">
    <citation type="submission" date="2021-07" db="EMBL/GenBank/DDBJ databases">
        <title>Genome data of Colletotrichum spaethianum.</title>
        <authorList>
            <person name="Utami Y.D."/>
            <person name="Hiruma K."/>
        </authorList>
    </citation>
    <scope>NUCLEOTIDE SEQUENCE [LARGE SCALE GENOMIC DNA]</scope>
    <source>
        <strain evidence="2 3">MAFF 242679</strain>
    </source>
</reference>
<organism evidence="2 3">
    <name type="scientific">Colletotrichum liriopes</name>
    <dbReference type="NCBI Taxonomy" id="708192"/>
    <lineage>
        <taxon>Eukaryota</taxon>
        <taxon>Fungi</taxon>
        <taxon>Dikarya</taxon>
        <taxon>Ascomycota</taxon>
        <taxon>Pezizomycotina</taxon>
        <taxon>Sordariomycetes</taxon>
        <taxon>Hypocreomycetidae</taxon>
        <taxon>Glomerellales</taxon>
        <taxon>Glomerellaceae</taxon>
        <taxon>Colletotrichum</taxon>
        <taxon>Colletotrichum spaethianum species complex</taxon>
    </lineage>
</organism>
<dbReference type="EMBL" id="BPPX01000028">
    <property type="protein sequence ID" value="GJC87743.1"/>
    <property type="molecule type" value="Genomic_DNA"/>
</dbReference>
<dbReference type="AlphaFoldDB" id="A0AA37GX86"/>
<feature type="region of interest" description="Disordered" evidence="1">
    <location>
        <begin position="1"/>
        <end position="49"/>
    </location>
</feature>
<feature type="compositionally biased region" description="Basic and acidic residues" evidence="1">
    <location>
        <begin position="33"/>
        <end position="49"/>
    </location>
</feature>
<sequence length="79" mass="9345">MEKHKRHKDGHASVPHRRPRDGQHDMLEDDASEEHGVEGRTDAEDGSARHSYRWDFADNVKRQWKWTIYEKGEATTMPF</sequence>
<evidence type="ECO:0000313" key="2">
    <source>
        <dbReference type="EMBL" id="GJC87743.1"/>
    </source>
</evidence>
<comment type="caution">
    <text evidence="2">The sequence shown here is derived from an EMBL/GenBank/DDBJ whole genome shotgun (WGS) entry which is preliminary data.</text>
</comment>
<evidence type="ECO:0000256" key="1">
    <source>
        <dbReference type="SAM" id="MobiDB-lite"/>
    </source>
</evidence>
<dbReference type="Proteomes" id="UP001055172">
    <property type="component" value="Unassembled WGS sequence"/>
</dbReference>
<proteinExistence type="predicted"/>
<accession>A0AA37GX86</accession>
<feature type="compositionally biased region" description="Basic residues" evidence="1">
    <location>
        <begin position="1"/>
        <end position="19"/>
    </location>
</feature>
<keyword evidence="3" id="KW-1185">Reference proteome</keyword>
<protein>
    <submittedName>
        <fullName evidence="2">Uncharacterized protein</fullName>
    </submittedName>
</protein>
<evidence type="ECO:0000313" key="3">
    <source>
        <dbReference type="Proteomes" id="UP001055172"/>
    </source>
</evidence>
<name>A0AA37GX86_9PEZI</name>
<gene>
    <name evidence="2" type="ORF">ColLi_10581</name>
</gene>